<proteinExistence type="predicted"/>
<keyword evidence="4" id="KW-0805">Transcription regulation</keyword>
<dbReference type="EMBL" id="CP111025">
    <property type="protein sequence ID" value="WAR26611.1"/>
    <property type="molecule type" value="Genomic_DNA"/>
</dbReference>
<evidence type="ECO:0000256" key="4">
    <source>
        <dbReference type="ARBA" id="ARBA00023015"/>
    </source>
</evidence>
<reference evidence="11" key="1">
    <citation type="submission" date="2022-11" db="EMBL/GenBank/DDBJ databases">
        <title>Centuries of genome instability and evolution in soft-shell clam transmissible cancer (bioRxiv).</title>
        <authorList>
            <person name="Hart S.F.M."/>
            <person name="Yonemitsu M.A."/>
            <person name="Giersch R.M."/>
            <person name="Beal B.F."/>
            <person name="Arriagada G."/>
            <person name="Davis B.W."/>
            <person name="Ostrander E.A."/>
            <person name="Goff S.P."/>
            <person name="Metzger M.J."/>
        </authorList>
    </citation>
    <scope>NUCLEOTIDE SEQUENCE</scope>
    <source>
        <strain evidence="11">MELC-2E11</strain>
        <tissue evidence="11">Siphon/mantle</tissue>
    </source>
</reference>
<evidence type="ECO:0000256" key="6">
    <source>
        <dbReference type="ARBA" id="ARBA00023163"/>
    </source>
</evidence>
<evidence type="ECO:0000256" key="5">
    <source>
        <dbReference type="ARBA" id="ARBA00023125"/>
    </source>
</evidence>
<evidence type="ECO:0000256" key="2">
    <source>
        <dbReference type="ARBA" id="ARBA00022771"/>
    </source>
</evidence>
<dbReference type="PROSITE" id="PS00031">
    <property type="entry name" value="NUCLEAR_REC_DBD_1"/>
    <property type="match status" value="1"/>
</dbReference>
<dbReference type="InterPro" id="IPR013088">
    <property type="entry name" value="Znf_NHR/GATA"/>
</dbReference>
<dbReference type="Proteomes" id="UP001164746">
    <property type="component" value="Chromosome 14"/>
</dbReference>
<keyword evidence="7" id="KW-0675">Receptor</keyword>
<organism evidence="11 12">
    <name type="scientific">Mya arenaria</name>
    <name type="common">Soft-shell clam</name>
    <dbReference type="NCBI Taxonomy" id="6604"/>
    <lineage>
        <taxon>Eukaryota</taxon>
        <taxon>Metazoa</taxon>
        <taxon>Spiralia</taxon>
        <taxon>Lophotrochozoa</taxon>
        <taxon>Mollusca</taxon>
        <taxon>Bivalvia</taxon>
        <taxon>Autobranchia</taxon>
        <taxon>Heteroconchia</taxon>
        <taxon>Euheterodonta</taxon>
        <taxon>Imparidentia</taxon>
        <taxon>Neoheterodontei</taxon>
        <taxon>Myida</taxon>
        <taxon>Myoidea</taxon>
        <taxon>Myidae</taxon>
        <taxon>Mya</taxon>
    </lineage>
</organism>
<dbReference type="InterPro" id="IPR001628">
    <property type="entry name" value="Znf_hrmn_rcpt"/>
</dbReference>
<feature type="compositionally biased region" description="Low complexity" evidence="9">
    <location>
        <begin position="117"/>
        <end position="131"/>
    </location>
</feature>
<evidence type="ECO:0000313" key="12">
    <source>
        <dbReference type="Proteomes" id="UP001164746"/>
    </source>
</evidence>
<evidence type="ECO:0000256" key="3">
    <source>
        <dbReference type="ARBA" id="ARBA00022833"/>
    </source>
</evidence>
<keyword evidence="6" id="KW-0804">Transcription</keyword>
<protein>
    <submittedName>
        <fullName evidence="11">E75-like protein</fullName>
    </submittedName>
</protein>
<dbReference type="PANTHER" id="PTHR48092">
    <property type="entry name" value="KNIRPS-RELATED PROTEIN-RELATED"/>
    <property type="match status" value="1"/>
</dbReference>
<dbReference type="PRINTS" id="PR00047">
    <property type="entry name" value="STROIDFINGER"/>
</dbReference>
<sequence length="177" mass="18915">MSDNQYLPRDVPSATKSRRRRERNVDPGAPSTPLPACRVCGDRSSGLHYGVNTCEACKGFFKRTLRKTTMDLPCGCKAVVKAIKIGRYSLERKTNNILESKREKQGLDQGILSDLHPPNGAVGNPPNGAAGKECNSKSCAQEMDNALATDGVDDIDAFIESLLGTDGQTGENSSTGG</sequence>
<evidence type="ECO:0000256" key="8">
    <source>
        <dbReference type="ARBA" id="ARBA00023242"/>
    </source>
</evidence>
<keyword evidence="1" id="KW-0479">Metal-binding</keyword>
<dbReference type="PROSITE" id="PS51030">
    <property type="entry name" value="NUCLEAR_REC_DBD_2"/>
    <property type="match status" value="1"/>
</dbReference>
<dbReference type="Pfam" id="PF00105">
    <property type="entry name" value="zf-C4"/>
    <property type="match status" value="1"/>
</dbReference>
<gene>
    <name evidence="11" type="ORF">MAR_012315</name>
</gene>
<keyword evidence="2" id="KW-0863">Zinc-finger</keyword>
<feature type="domain" description="Nuclear receptor" evidence="10">
    <location>
        <begin position="34"/>
        <end position="74"/>
    </location>
</feature>
<dbReference type="SMART" id="SM00399">
    <property type="entry name" value="ZnF_C4"/>
    <property type="match status" value="1"/>
</dbReference>
<feature type="region of interest" description="Disordered" evidence="9">
    <location>
        <begin position="98"/>
        <end position="136"/>
    </location>
</feature>
<accession>A0ABY7G0L1</accession>
<evidence type="ECO:0000313" key="11">
    <source>
        <dbReference type="EMBL" id="WAR26611.1"/>
    </source>
</evidence>
<keyword evidence="8" id="KW-0539">Nucleus</keyword>
<name>A0ABY7G0L1_MYAAR</name>
<dbReference type="InterPro" id="IPR050200">
    <property type="entry name" value="Nuclear_hormone_rcpt_NR3"/>
</dbReference>
<evidence type="ECO:0000256" key="1">
    <source>
        <dbReference type="ARBA" id="ARBA00022723"/>
    </source>
</evidence>
<keyword evidence="12" id="KW-1185">Reference proteome</keyword>
<feature type="region of interest" description="Disordered" evidence="9">
    <location>
        <begin position="1"/>
        <end position="32"/>
    </location>
</feature>
<dbReference type="SUPFAM" id="SSF57716">
    <property type="entry name" value="Glucocorticoid receptor-like (DNA-binding domain)"/>
    <property type="match status" value="1"/>
</dbReference>
<keyword evidence="3" id="KW-0862">Zinc</keyword>
<keyword evidence="5" id="KW-0238">DNA-binding</keyword>
<evidence type="ECO:0000256" key="7">
    <source>
        <dbReference type="ARBA" id="ARBA00023170"/>
    </source>
</evidence>
<evidence type="ECO:0000256" key="9">
    <source>
        <dbReference type="SAM" id="MobiDB-lite"/>
    </source>
</evidence>
<dbReference type="Gene3D" id="3.30.50.10">
    <property type="entry name" value="Erythroid Transcription Factor GATA-1, subunit A"/>
    <property type="match status" value="1"/>
</dbReference>
<evidence type="ECO:0000259" key="10">
    <source>
        <dbReference type="PROSITE" id="PS51030"/>
    </source>
</evidence>